<proteinExistence type="predicted"/>
<organism evidence="2">
    <name type="scientific">Anguilla anguilla</name>
    <name type="common">European freshwater eel</name>
    <name type="synonym">Muraena anguilla</name>
    <dbReference type="NCBI Taxonomy" id="7936"/>
    <lineage>
        <taxon>Eukaryota</taxon>
        <taxon>Metazoa</taxon>
        <taxon>Chordata</taxon>
        <taxon>Craniata</taxon>
        <taxon>Vertebrata</taxon>
        <taxon>Euteleostomi</taxon>
        <taxon>Actinopterygii</taxon>
        <taxon>Neopterygii</taxon>
        <taxon>Teleostei</taxon>
        <taxon>Anguilliformes</taxon>
        <taxon>Anguillidae</taxon>
        <taxon>Anguilla</taxon>
    </lineage>
</organism>
<accession>A0A0E9W6U2</accession>
<reference evidence="2" key="1">
    <citation type="submission" date="2014-11" db="EMBL/GenBank/DDBJ databases">
        <authorList>
            <person name="Amaro Gonzalez C."/>
        </authorList>
    </citation>
    <scope>NUCLEOTIDE SEQUENCE</scope>
</reference>
<evidence type="ECO:0000256" key="1">
    <source>
        <dbReference type="SAM" id="MobiDB-lite"/>
    </source>
</evidence>
<dbReference type="AlphaFoldDB" id="A0A0E9W6U2"/>
<protein>
    <submittedName>
        <fullName evidence="2">Uncharacterized protein</fullName>
    </submittedName>
</protein>
<reference evidence="2" key="2">
    <citation type="journal article" date="2015" name="Fish Shellfish Immunol.">
        <title>Early steps in the European eel (Anguilla anguilla)-Vibrio vulnificus interaction in the gills: Role of the RtxA13 toxin.</title>
        <authorList>
            <person name="Callol A."/>
            <person name="Pajuelo D."/>
            <person name="Ebbesson L."/>
            <person name="Teles M."/>
            <person name="MacKenzie S."/>
            <person name="Amaro C."/>
        </authorList>
    </citation>
    <scope>NUCLEOTIDE SEQUENCE</scope>
</reference>
<sequence length="20" mass="2219">MHTSLIQPSCNWSESDTIGI</sequence>
<evidence type="ECO:0000313" key="2">
    <source>
        <dbReference type="EMBL" id="JAH85203.1"/>
    </source>
</evidence>
<dbReference type="EMBL" id="GBXM01023374">
    <property type="protein sequence ID" value="JAH85203.1"/>
    <property type="molecule type" value="Transcribed_RNA"/>
</dbReference>
<feature type="region of interest" description="Disordered" evidence="1">
    <location>
        <begin position="1"/>
        <end position="20"/>
    </location>
</feature>
<name>A0A0E9W6U2_ANGAN</name>